<feature type="domain" description="Saccharopine dehydrogenase NADP binding" evidence="3">
    <location>
        <begin position="8"/>
        <end position="120"/>
    </location>
</feature>
<accession>A0A0B2UL71</accession>
<evidence type="ECO:0000256" key="2">
    <source>
        <dbReference type="SAM" id="Phobius"/>
    </source>
</evidence>
<comment type="similarity">
    <text evidence="1">Belongs to the saccharopine dehydrogenase family.</text>
</comment>
<dbReference type="Proteomes" id="UP000031056">
    <property type="component" value="Unassembled WGS sequence"/>
</dbReference>
<organism evidence="4 5">
    <name type="scientific">Ordospora colligata OC4</name>
    <dbReference type="NCBI Taxonomy" id="1354746"/>
    <lineage>
        <taxon>Eukaryota</taxon>
        <taxon>Fungi</taxon>
        <taxon>Fungi incertae sedis</taxon>
        <taxon>Microsporidia</taxon>
        <taxon>Ordosporidae</taxon>
        <taxon>Ordospora</taxon>
    </lineage>
</organism>
<dbReference type="Pfam" id="PF03435">
    <property type="entry name" value="Sacchrp_dh_NADP"/>
    <property type="match status" value="1"/>
</dbReference>
<gene>
    <name evidence="4" type="ORF">M896_051510</name>
</gene>
<dbReference type="GO" id="GO:0005811">
    <property type="term" value="C:lipid droplet"/>
    <property type="evidence" value="ECO:0007669"/>
    <property type="project" value="TreeGrafter"/>
</dbReference>
<evidence type="ECO:0000259" key="3">
    <source>
        <dbReference type="Pfam" id="PF03435"/>
    </source>
</evidence>
<sequence length="379" mass="42806">MQREYDFIIYGASGYTAAYVIDFFKKEDVRLALAARDISKIVDTDLPKYECQVDCIDNIAAKARVLINCAGPYYYHGEDVVKACIRNKTHYMDITGETCFVELLIKRYHEEAVRNGVYIINCCGFDSVPTDIGVMYLSSMLEKAEIESTLNISNLVLNKTTWESLIVSVSILRNSKALRKKEERSSDKNQKMHHEKPSVPYRVIFRGSDYFVIRRSQELLSQVGLQKARFSAYLQLHGMFGVIGYWIMVGILWILSGSRAGRWILMHGYRVLTFGVVKKNPSVDEVHKAKFTIKMNGTGEINGRACTKRLVISGPDPSYITTSICLTQVAIAFLNALDLQAENTGVMHFKGGVITPGCVLFNTDIVKRLTSRGIRFEID</sequence>
<comment type="caution">
    <text evidence="4">The sequence shown here is derived from an EMBL/GenBank/DDBJ whole genome shotgun (WGS) entry which is preliminary data.</text>
</comment>
<name>A0A0B2UL71_9MICR</name>
<evidence type="ECO:0000313" key="5">
    <source>
        <dbReference type="Proteomes" id="UP000031056"/>
    </source>
</evidence>
<evidence type="ECO:0000313" key="4">
    <source>
        <dbReference type="EMBL" id="KHN69742.1"/>
    </source>
</evidence>
<dbReference type="VEuPathDB" id="MicrosporidiaDB:M896_051510"/>
<dbReference type="InParanoid" id="A0A0B2UL71"/>
<keyword evidence="2" id="KW-0472">Membrane</keyword>
<evidence type="ECO:0000256" key="1">
    <source>
        <dbReference type="ARBA" id="ARBA00038048"/>
    </source>
</evidence>
<proteinExistence type="inferred from homology"/>
<dbReference type="InterPro" id="IPR051276">
    <property type="entry name" value="Saccharopine_DH-like_oxidrdct"/>
</dbReference>
<keyword evidence="2" id="KW-1133">Transmembrane helix</keyword>
<dbReference type="SUPFAM" id="SSF51735">
    <property type="entry name" value="NAD(P)-binding Rossmann-fold domains"/>
    <property type="match status" value="1"/>
</dbReference>
<dbReference type="GO" id="GO:0009247">
    <property type="term" value="P:glycolipid biosynthetic process"/>
    <property type="evidence" value="ECO:0007669"/>
    <property type="project" value="TreeGrafter"/>
</dbReference>
<dbReference type="InterPro" id="IPR036291">
    <property type="entry name" value="NAD(P)-bd_dom_sf"/>
</dbReference>
<keyword evidence="5" id="KW-1185">Reference proteome</keyword>
<dbReference type="InterPro" id="IPR005097">
    <property type="entry name" value="Sacchrp_dh_NADP-bd"/>
</dbReference>
<dbReference type="PANTHER" id="PTHR12286">
    <property type="entry name" value="SACCHAROPINE DEHYDROGENASE-LIKE OXIDOREDUCTASE"/>
    <property type="match status" value="1"/>
</dbReference>
<feature type="transmembrane region" description="Helical" evidence="2">
    <location>
        <begin position="232"/>
        <end position="255"/>
    </location>
</feature>
<dbReference type="GeneID" id="26261804"/>
<dbReference type="Gene3D" id="3.40.50.720">
    <property type="entry name" value="NAD(P)-binding Rossmann-like Domain"/>
    <property type="match status" value="1"/>
</dbReference>
<dbReference type="HOGENOM" id="CLU_031002_1_0_1"/>
<protein>
    <recommendedName>
        <fullName evidence="3">Saccharopine dehydrogenase NADP binding domain-containing protein</fullName>
    </recommendedName>
</protein>
<dbReference type="EMBL" id="JOKQ01000005">
    <property type="protein sequence ID" value="KHN69742.1"/>
    <property type="molecule type" value="Genomic_DNA"/>
</dbReference>
<reference evidence="4 5" key="1">
    <citation type="journal article" date="2014" name="MBio">
        <title>The Ordospora colligata genome; evolution of extreme reduction in microsporidia and host-to-parasite horizontal gene transfer.</title>
        <authorList>
            <person name="Pombert J.-F."/>
            <person name="Haag K.L."/>
            <person name="Beidas S."/>
            <person name="Ebert D."/>
            <person name="Keeling P.J."/>
        </authorList>
    </citation>
    <scope>NUCLEOTIDE SEQUENCE [LARGE SCALE GENOMIC DNA]</scope>
    <source>
        <strain evidence="4 5">OC4</strain>
    </source>
</reference>
<dbReference type="GO" id="GO:0005886">
    <property type="term" value="C:plasma membrane"/>
    <property type="evidence" value="ECO:0007669"/>
    <property type="project" value="TreeGrafter"/>
</dbReference>
<dbReference type="PANTHER" id="PTHR12286:SF5">
    <property type="entry name" value="SACCHAROPINE DEHYDROGENASE-LIKE OXIDOREDUCTASE"/>
    <property type="match status" value="1"/>
</dbReference>
<dbReference type="OrthoDB" id="10268090at2759"/>
<dbReference type="RefSeq" id="XP_014563784.1">
    <property type="nucleotide sequence ID" value="XM_014708298.1"/>
</dbReference>
<dbReference type="GO" id="GO:0005739">
    <property type="term" value="C:mitochondrion"/>
    <property type="evidence" value="ECO:0007669"/>
    <property type="project" value="TreeGrafter"/>
</dbReference>
<dbReference type="AlphaFoldDB" id="A0A0B2UL71"/>
<keyword evidence="2" id="KW-0812">Transmembrane</keyword>